<evidence type="ECO:0000256" key="6">
    <source>
        <dbReference type="ARBA" id="ARBA00023136"/>
    </source>
</evidence>
<evidence type="ECO:0000313" key="11">
    <source>
        <dbReference type="Proteomes" id="UP000564644"/>
    </source>
</evidence>
<dbReference type="AlphaFoldDB" id="A0A7X0VXL6"/>
<keyword evidence="6 7" id="KW-0472">Membrane</keyword>
<evidence type="ECO:0000256" key="7">
    <source>
        <dbReference type="SAM" id="Phobius"/>
    </source>
</evidence>
<keyword evidence="8" id="KW-0732">Signal</keyword>
<evidence type="ECO:0000256" key="4">
    <source>
        <dbReference type="ARBA" id="ARBA00022692"/>
    </source>
</evidence>
<feature type="transmembrane region" description="Helical" evidence="7">
    <location>
        <begin position="71"/>
        <end position="96"/>
    </location>
</feature>
<feature type="chain" id="PRO_5039015130" evidence="8">
    <location>
        <begin position="23"/>
        <end position="319"/>
    </location>
</feature>
<dbReference type="InterPro" id="IPR000620">
    <property type="entry name" value="EamA_dom"/>
</dbReference>
<feature type="transmembrane region" description="Helical" evidence="7">
    <location>
        <begin position="259"/>
        <end position="280"/>
    </location>
</feature>
<feature type="domain" description="EamA" evidence="9">
    <location>
        <begin position="12"/>
        <end position="146"/>
    </location>
</feature>
<feature type="transmembrane region" description="Helical" evidence="7">
    <location>
        <begin position="38"/>
        <end position="59"/>
    </location>
</feature>
<evidence type="ECO:0000256" key="3">
    <source>
        <dbReference type="ARBA" id="ARBA00022475"/>
    </source>
</evidence>
<protein>
    <submittedName>
        <fullName evidence="10">DMT family transporter</fullName>
    </submittedName>
</protein>
<keyword evidence="5 7" id="KW-1133">Transmembrane helix</keyword>
<keyword evidence="3" id="KW-1003">Cell membrane</keyword>
<feature type="transmembrane region" description="Helical" evidence="7">
    <location>
        <begin position="159"/>
        <end position="183"/>
    </location>
</feature>
<evidence type="ECO:0000256" key="1">
    <source>
        <dbReference type="ARBA" id="ARBA00004651"/>
    </source>
</evidence>
<dbReference type="PANTHER" id="PTHR32322">
    <property type="entry name" value="INNER MEMBRANE TRANSPORTER"/>
    <property type="match status" value="1"/>
</dbReference>
<dbReference type="SUPFAM" id="SSF103481">
    <property type="entry name" value="Multidrug resistance efflux transporter EmrE"/>
    <property type="match status" value="1"/>
</dbReference>
<feature type="signal peptide" evidence="8">
    <location>
        <begin position="1"/>
        <end position="22"/>
    </location>
</feature>
<comment type="caution">
    <text evidence="10">The sequence shown here is derived from an EMBL/GenBank/DDBJ whole genome shotgun (WGS) entry which is preliminary data.</text>
</comment>
<feature type="transmembrane region" description="Helical" evidence="7">
    <location>
        <begin position="129"/>
        <end position="147"/>
    </location>
</feature>
<dbReference type="InterPro" id="IPR037185">
    <property type="entry name" value="EmrE-like"/>
</dbReference>
<dbReference type="GO" id="GO:0005886">
    <property type="term" value="C:plasma membrane"/>
    <property type="evidence" value="ECO:0007669"/>
    <property type="project" value="UniProtKB-SubCell"/>
</dbReference>
<evidence type="ECO:0000259" key="9">
    <source>
        <dbReference type="Pfam" id="PF00892"/>
    </source>
</evidence>
<reference evidence="10 11" key="1">
    <citation type="submission" date="2020-08" db="EMBL/GenBank/DDBJ databases">
        <title>Cohnella phylogeny.</title>
        <authorList>
            <person name="Dunlap C."/>
        </authorList>
    </citation>
    <scope>NUCLEOTIDE SEQUENCE [LARGE SCALE GENOMIC DNA]</scope>
    <source>
        <strain evidence="10 11">CBP 2801</strain>
    </source>
</reference>
<feature type="transmembrane region" description="Helical" evidence="7">
    <location>
        <begin position="195"/>
        <end position="217"/>
    </location>
</feature>
<dbReference type="EMBL" id="JACJVO010000032">
    <property type="protein sequence ID" value="MBB6734136.1"/>
    <property type="molecule type" value="Genomic_DNA"/>
</dbReference>
<feature type="domain" description="EamA" evidence="9">
    <location>
        <begin position="162"/>
        <end position="299"/>
    </location>
</feature>
<gene>
    <name evidence="10" type="ORF">H7C18_24745</name>
</gene>
<dbReference type="Proteomes" id="UP000564644">
    <property type="component" value="Unassembled WGS sequence"/>
</dbReference>
<feature type="transmembrane region" description="Helical" evidence="7">
    <location>
        <begin position="286"/>
        <end position="303"/>
    </location>
</feature>
<name>A0A7X0VXL6_9BACL</name>
<comment type="subcellular location">
    <subcellularLocation>
        <location evidence="1">Cell membrane</location>
        <topology evidence="1">Multi-pass membrane protein</topology>
    </subcellularLocation>
</comment>
<comment type="similarity">
    <text evidence="2">Belongs to the EamA transporter family.</text>
</comment>
<evidence type="ECO:0000256" key="8">
    <source>
        <dbReference type="SAM" id="SignalP"/>
    </source>
</evidence>
<keyword evidence="11" id="KW-1185">Reference proteome</keyword>
<sequence>MPKSYSRGTALACCLFAGAAFGAQFPVAGHILKSVDPLYFVFIRYVLAAIVFTILLAVQEGPRAFRPDGRGWLLWLLGTLAFTGYNGLVFIGQHLVGPAGPILSSVMMGFMPLATAFILFLWKGARLSPVTTVCIVVGIVGVFLVATKGDFGALLGGGATIWALLLMLAAVVCWCVFTVGASLFPTWSPLRYTTLACLGGTLCNAIVVGVGSPTGLLRTPAWSDLTANVWPFLYMALIGGVAAVLAWNTACKIMSPVDAALFTNNVIPIVSLAITAMSGYRVGLPELGGVALTLAALIANNLAMRRRTAAGRAAARTQA</sequence>
<keyword evidence="4 7" id="KW-0812">Transmembrane</keyword>
<organism evidence="10 11">
    <name type="scientific">Cohnella zeiphila</name>
    <dbReference type="NCBI Taxonomy" id="2761120"/>
    <lineage>
        <taxon>Bacteria</taxon>
        <taxon>Bacillati</taxon>
        <taxon>Bacillota</taxon>
        <taxon>Bacilli</taxon>
        <taxon>Bacillales</taxon>
        <taxon>Paenibacillaceae</taxon>
        <taxon>Cohnella</taxon>
    </lineage>
</organism>
<feature type="transmembrane region" description="Helical" evidence="7">
    <location>
        <begin position="102"/>
        <end position="122"/>
    </location>
</feature>
<dbReference type="Pfam" id="PF00892">
    <property type="entry name" value="EamA"/>
    <property type="match status" value="2"/>
</dbReference>
<feature type="transmembrane region" description="Helical" evidence="7">
    <location>
        <begin position="229"/>
        <end position="247"/>
    </location>
</feature>
<evidence type="ECO:0000256" key="5">
    <source>
        <dbReference type="ARBA" id="ARBA00022989"/>
    </source>
</evidence>
<evidence type="ECO:0000256" key="2">
    <source>
        <dbReference type="ARBA" id="ARBA00007362"/>
    </source>
</evidence>
<dbReference type="InterPro" id="IPR050638">
    <property type="entry name" value="AA-Vitamin_Transporters"/>
</dbReference>
<accession>A0A7X0VXL6</accession>
<dbReference type="PANTHER" id="PTHR32322:SF18">
    <property type="entry name" value="S-ADENOSYLMETHIONINE_S-ADENOSYLHOMOCYSTEINE TRANSPORTER"/>
    <property type="match status" value="1"/>
</dbReference>
<evidence type="ECO:0000313" key="10">
    <source>
        <dbReference type="EMBL" id="MBB6734136.1"/>
    </source>
</evidence>
<proteinExistence type="inferred from homology"/>
<dbReference type="RefSeq" id="WP_185131786.1">
    <property type="nucleotide sequence ID" value="NZ_JACJVO010000032.1"/>
</dbReference>